<dbReference type="InterPro" id="IPR036236">
    <property type="entry name" value="Znf_C2H2_sf"/>
</dbReference>
<organism evidence="1 2">
    <name type="scientific">Thermocladium modestius</name>
    <dbReference type="NCBI Taxonomy" id="62609"/>
    <lineage>
        <taxon>Archaea</taxon>
        <taxon>Thermoproteota</taxon>
        <taxon>Thermoprotei</taxon>
        <taxon>Thermoproteales</taxon>
        <taxon>Thermoproteaceae</taxon>
        <taxon>Thermocladium</taxon>
    </lineage>
</organism>
<dbReference type="Gene3D" id="3.30.160.60">
    <property type="entry name" value="Classic Zinc Finger"/>
    <property type="match status" value="1"/>
</dbReference>
<protein>
    <recommendedName>
        <fullName evidence="3">C2H2-type domain-containing protein</fullName>
    </recommendedName>
</protein>
<dbReference type="SUPFAM" id="SSF57667">
    <property type="entry name" value="beta-beta-alpha zinc fingers"/>
    <property type="match status" value="1"/>
</dbReference>
<keyword evidence="2" id="KW-1185">Reference proteome</keyword>
<dbReference type="EMBL" id="BMNL01000001">
    <property type="protein sequence ID" value="GGP19364.1"/>
    <property type="molecule type" value="Genomic_DNA"/>
</dbReference>
<proteinExistence type="predicted"/>
<dbReference type="Proteomes" id="UP000610960">
    <property type="component" value="Unassembled WGS sequence"/>
</dbReference>
<evidence type="ECO:0008006" key="3">
    <source>
        <dbReference type="Google" id="ProtNLM"/>
    </source>
</evidence>
<comment type="caution">
    <text evidence="1">The sequence shown here is derived from an EMBL/GenBank/DDBJ whole genome shotgun (WGS) entry which is preliminary data.</text>
</comment>
<evidence type="ECO:0000313" key="1">
    <source>
        <dbReference type="EMBL" id="GGP19364.1"/>
    </source>
</evidence>
<gene>
    <name evidence="1" type="ORF">GCM10007981_02750</name>
</gene>
<accession>A0A830GUE4</accession>
<dbReference type="AlphaFoldDB" id="A0A830GUE4"/>
<name>A0A830GUE4_9CREN</name>
<reference evidence="1" key="2">
    <citation type="submission" date="2020-09" db="EMBL/GenBank/DDBJ databases">
        <authorList>
            <person name="Sun Q."/>
            <person name="Ohkuma M."/>
        </authorList>
    </citation>
    <scope>NUCLEOTIDE SEQUENCE</scope>
    <source>
        <strain evidence="1">JCM 10088</strain>
    </source>
</reference>
<evidence type="ECO:0000313" key="2">
    <source>
        <dbReference type="Proteomes" id="UP000610960"/>
    </source>
</evidence>
<sequence>MVMICKLCGKNMNSVDEYVRHVMMECKQVPRTRKCPVCGRRFNTIHKFKVHLMNEALIDVRHGSMLVQLQ</sequence>
<reference evidence="1" key="1">
    <citation type="journal article" date="2014" name="Int. J. Syst. Evol. Microbiol.">
        <title>Complete genome sequence of Corynebacterium casei LMG S-19264T (=DSM 44701T), isolated from a smear-ripened cheese.</title>
        <authorList>
            <consortium name="US DOE Joint Genome Institute (JGI-PGF)"/>
            <person name="Walter F."/>
            <person name="Albersmeier A."/>
            <person name="Kalinowski J."/>
            <person name="Ruckert C."/>
        </authorList>
    </citation>
    <scope>NUCLEOTIDE SEQUENCE</scope>
    <source>
        <strain evidence="1">JCM 10088</strain>
    </source>
</reference>
<dbReference type="Pfam" id="PF13894">
    <property type="entry name" value="zf-C2H2_4"/>
    <property type="match status" value="1"/>
</dbReference>